<comment type="cofactor">
    <cofactor evidence="1">
        <name>Mg(2+)</name>
        <dbReference type="ChEBI" id="CHEBI:18420"/>
    </cofactor>
</comment>
<dbReference type="Gene3D" id="3.90.79.10">
    <property type="entry name" value="Nucleoside Triphosphate Pyrophosphohydrolase"/>
    <property type="match status" value="1"/>
</dbReference>
<dbReference type="RefSeq" id="WP_012958865.1">
    <property type="nucleotide sequence ID" value="NC_013791.2"/>
</dbReference>
<evidence type="ECO:0000256" key="1">
    <source>
        <dbReference type="ARBA" id="ARBA00001946"/>
    </source>
</evidence>
<protein>
    <recommendedName>
        <fullName evidence="3">Nudix hydrolase domain-containing protein</fullName>
    </recommendedName>
</protein>
<keyword evidence="5" id="KW-1185">Reference proteome</keyword>
<dbReference type="SUPFAM" id="SSF55811">
    <property type="entry name" value="Nudix"/>
    <property type="match status" value="1"/>
</dbReference>
<dbReference type="AlphaFoldDB" id="D3FRB2"/>
<dbReference type="eggNOG" id="COG1051">
    <property type="taxonomic scope" value="Bacteria"/>
</dbReference>
<evidence type="ECO:0000313" key="4">
    <source>
        <dbReference type="EMBL" id="ADC51503.1"/>
    </source>
</evidence>
<feature type="domain" description="Nudix hydrolase" evidence="3">
    <location>
        <begin position="1"/>
        <end position="124"/>
    </location>
</feature>
<gene>
    <name evidence="4" type="ordered locus">BpOF4_17310</name>
</gene>
<dbReference type="PROSITE" id="PS51462">
    <property type="entry name" value="NUDIX"/>
    <property type="match status" value="1"/>
</dbReference>
<dbReference type="GO" id="GO:0016787">
    <property type="term" value="F:hydrolase activity"/>
    <property type="evidence" value="ECO:0007669"/>
    <property type="project" value="UniProtKB-KW"/>
</dbReference>
<dbReference type="InterPro" id="IPR015797">
    <property type="entry name" value="NUDIX_hydrolase-like_dom_sf"/>
</dbReference>
<accession>D3FRB2</accession>
<dbReference type="CDD" id="cd04690">
    <property type="entry name" value="NUDIX_Hydrolase"/>
    <property type="match status" value="1"/>
</dbReference>
<dbReference type="STRING" id="398511.BpOF4_17310"/>
<organism evidence="4 5">
    <name type="scientific">Alkalihalophilus pseudofirmus (strain ATCC BAA-2126 / JCM 17055 / OF4)</name>
    <name type="common">Bacillus pseudofirmus</name>
    <dbReference type="NCBI Taxonomy" id="398511"/>
    <lineage>
        <taxon>Bacteria</taxon>
        <taxon>Bacillati</taxon>
        <taxon>Bacillota</taxon>
        <taxon>Bacilli</taxon>
        <taxon>Bacillales</taxon>
        <taxon>Bacillaceae</taxon>
        <taxon>Alkalihalophilus</taxon>
    </lineage>
</organism>
<dbReference type="InterPro" id="IPR000086">
    <property type="entry name" value="NUDIX_hydrolase_dom"/>
</dbReference>
<evidence type="ECO:0000256" key="2">
    <source>
        <dbReference type="ARBA" id="ARBA00022801"/>
    </source>
</evidence>
<dbReference type="Pfam" id="PF00293">
    <property type="entry name" value="NUDIX"/>
    <property type="match status" value="1"/>
</dbReference>
<dbReference type="PANTHER" id="PTHR43046">
    <property type="entry name" value="GDP-MANNOSE MANNOSYL HYDROLASE"/>
    <property type="match status" value="1"/>
</dbReference>
<dbReference type="KEGG" id="bpf:BpOF4_17310"/>
<name>D3FRB2_ALKPO</name>
<keyword evidence="2" id="KW-0378">Hydrolase</keyword>
<proteinExistence type="predicted"/>
<sequence>MIRKIGAAIVKNNQLLVVSKKESPDFYMLPGGKLEDGETELEALQRELKEELQLSMSTHVLLGSFYTKSMFGTEPMLLTVYKVETAGDPRPDNEIGKYKWISIHTKESTHLGSGITKFTLPVLRKEIKL</sequence>
<dbReference type="HOGENOM" id="CLU_037162_13_2_9"/>
<evidence type="ECO:0000259" key="3">
    <source>
        <dbReference type="PROSITE" id="PS51462"/>
    </source>
</evidence>
<dbReference type="PANTHER" id="PTHR43046:SF2">
    <property type="entry name" value="8-OXO-DGTP DIPHOSPHATASE-RELATED"/>
    <property type="match status" value="1"/>
</dbReference>
<dbReference type="EMBL" id="CP001878">
    <property type="protein sequence ID" value="ADC51503.1"/>
    <property type="molecule type" value="Genomic_DNA"/>
</dbReference>
<dbReference type="Proteomes" id="UP000001544">
    <property type="component" value="Chromosome"/>
</dbReference>
<evidence type="ECO:0000313" key="5">
    <source>
        <dbReference type="Proteomes" id="UP000001544"/>
    </source>
</evidence>
<reference evidence="4 5" key="1">
    <citation type="journal article" date="2011" name="Environ. Microbiol.">
        <title>Genome of alkaliphilic Bacillus pseudofirmus OF4 reveals adaptations that support the ability to grow in an external pH range from 7.5 to 11.4.</title>
        <authorList>
            <person name="Janto B."/>
            <person name="Ahmed A."/>
            <person name="Ito M."/>
            <person name="Liu J."/>
            <person name="Hicks D.B."/>
            <person name="Pagni S."/>
            <person name="Fackelmayer O.J."/>
            <person name="Smith T.A."/>
            <person name="Earl J."/>
            <person name="Elbourne L.D."/>
            <person name="Hassan K."/>
            <person name="Paulsen I.T."/>
            <person name="Kolsto A.B."/>
            <person name="Tourasse N.J."/>
            <person name="Ehrlich G.D."/>
            <person name="Boissy R."/>
            <person name="Ivey D.M."/>
            <person name="Li G."/>
            <person name="Xue Y."/>
            <person name="Ma Y."/>
            <person name="Hu F.Z."/>
            <person name="Krulwich T.A."/>
        </authorList>
    </citation>
    <scope>NUCLEOTIDE SEQUENCE [LARGE SCALE GENOMIC DNA]</scope>
    <source>
        <strain evidence="5">ATCC BAA-2126 / JCM 17055 / OF4</strain>
    </source>
</reference>